<evidence type="ECO:0000256" key="1">
    <source>
        <dbReference type="SAM" id="MobiDB-lite"/>
    </source>
</evidence>
<sequence length="75" mass="8292">MTELRRRGGGGDPDSTENISDKAELPVHLEPLSQFSQARVSLGFRMVLCSMYLLSSVWSSVNHHNLSAARPPAWP</sequence>
<dbReference type="AlphaFoldDB" id="A0A3N0YGF0"/>
<accession>A0A3N0YGF0</accession>
<feature type="region of interest" description="Disordered" evidence="1">
    <location>
        <begin position="1"/>
        <end position="23"/>
    </location>
</feature>
<evidence type="ECO:0000313" key="3">
    <source>
        <dbReference type="Proteomes" id="UP000281406"/>
    </source>
</evidence>
<proteinExistence type="predicted"/>
<keyword evidence="3" id="KW-1185">Reference proteome</keyword>
<name>A0A3N0YGF0_ANAGA</name>
<protein>
    <submittedName>
        <fullName evidence="2">Uncharacterized protein</fullName>
    </submittedName>
</protein>
<dbReference type="Proteomes" id="UP000281406">
    <property type="component" value="Unassembled WGS sequence"/>
</dbReference>
<gene>
    <name evidence="2" type="ORF">DPX16_21245</name>
</gene>
<organism evidence="2 3">
    <name type="scientific">Anabarilius grahami</name>
    <name type="common">Kanglang fish</name>
    <name type="synonym">Barilius grahami</name>
    <dbReference type="NCBI Taxonomy" id="495550"/>
    <lineage>
        <taxon>Eukaryota</taxon>
        <taxon>Metazoa</taxon>
        <taxon>Chordata</taxon>
        <taxon>Craniata</taxon>
        <taxon>Vertebrata</taxon>
        <taxon>Euteleostomi</taxon>
        <taxon>Actinopterygii</taxon>
        <taxon>Neopterygii</taxon>
        <taxon>Teleostei</taxon>
        <taxon>Ostariophysi</taxon>
        <taxon>Cypriniformes</taxon>
        <taxon>Xenocyprididae</taxon>
        <taxon>Xenocypridinae</taxon>
        <taxon>Xenocypridinae incertae sedis</taxon>
        <taxon>Anabarilius</taxon>
    </lineage>
</organism>
<comment type="caution">
    <text evidence="2">The sequence shown here is derived from an EMBL/GenBank/DDBJ whole genome shotgun (WGS) entry which is preliminary data.</text>
</comment>
<reference evidence="2 3" key="1">
    <citation type="submission" date="2018-10" db="EMBL/GenBank/DDBJ databases">
        <title>Genome assembly for a Yunnan-Guizhou Plateau 3E fish, Anabarilius grahami (Regan), and its evolutionary and genetic applications.</title>
        <authorList>
            <person name="Jiang W."/>
        </authorList>
    </citation>
    <scope>NUCLEOTIDE SEQUENCE [LARGE SCALE GENOMIC DNA]</scope>
    <source>
        <strain evidence="2">AG-KIZ</strain>
        <tissue evidence="2">Muscle</tissue>
    </source>
</reference>
<evidence type="ECO:0000313" key="2">
    <source>
        <dbReference type="EMBL" id="ROL44878.1"/>
    </source>
</evidence>
<dbReference type="EMBL" id="RJVU01043297">
    <property type="protein sequence ID" value="ROL44878.1"/>
    <property type="molecule type" value="Genomic_DNA"/>
</dbReference>